<organism evidence="1 2">
    <name type="scientific">Catharanthus roseus</name>
    <name type="common">Madagascar periwinkle</name>
    <name type="synonym">Vinca rosea</name>
    <dbReference type="NCBI Taxonomy" id="4058"/>
    <lineage>
        <taxon>Eukaryota</taxon>
        <taxon>Viridiplantae</taxon>
        <taxon>Streptophyta</taxon>
        <taxon>Embryophyta</taxon>
        <taxon>Tracheophyta</taxon>
        <taxon>Spermatophyta</taxon>
        <taxon>Magnoliopsida</taxon>
        <taxon>eudicotyledons</taxon>
        <taxon>Gunneridae</taxon>
        <taxon>Pentapetalae</taxon>
        <taxon>asterids</taxon>
        <taxon>lamiids</taxon>
        <taxon>Gentianales</taxon>
        <taxon>Apocynaceae</taxon>
        <taxon>Rauvolfioideae</taxon>
        <taxon>Vinceae</taxon>
        <taxon>Catharanthinae</taxon>
        <taxon>Catharanthus</taxon>
    </lineage>
</organism>
<accession>A0ACC0AU28</accession>
<evidence type="ECO:0000313" key="2">
    <source>
        <dbReference type="Proteomes" id="UP001060085"/>
    </source>
</evidence>
<evidence type="ECO:0000313" key="1">
    <source>
        <dbReference type="EMBL" id="KAI5663952.1"/>
    </source>
</evidence>
<dbReference type="EMBL" id="CM044705">
    <property type="protein sequence ID" value="KAI5663952.1"/>
    <property type="molecule type" value="Genomic_DNA"/>
</dbReference>
<comment type="caution">
    <text evidence="1">The sequence shown here is derived from an EMBL/GenBank/DDBJ whole genome shotgun (WGS) entry which is preliminary data.</text>
</comment>
<reference evidence="2" key="1">
    <citation type="journal article" date="2023" name="Nat. Plants">
        <title>Single-cell RNA sequencing provides a high-resolution roadmap for understanding the multicellular compartmentation of specialized metabolism.</title>
        <authorList>
            <person name="Sun S."/>
            <person name="Shen X."/>
            <person name="Li Y."/>
            <person name="Li Y."/>
            <person name="Wang S."/>
            <person name="Li R."/>
            <person name="Zhang H."/>
            <person name="Shen G."/>
            <person name="Guo B."/>
            <person name="Wei J."/>
            <person name="Xu J."/>
            <person name="St-Pierre B."/>
            <person name="Chen S."/>
            <person name="Sun C."/>
        </authorList>
    </citation>
    <scope>NUCLEOTIDE SEQUENCE [LARGE SCALE GENOMIC DNA]</scope>
</reference>
<dbReference type="Proteomes" id="UP001060085">
    <property type="component" value="Linkage Group LG05"/>
</dbReference>
<keyword evidence="2" id="KW-1185">Reference proteome</keyword>
<sequence>MRVSTVAGKSDRIKTHQRSFYAPNLKEHVMQQWGSTDKVRIPKTRPSEPSYRFLGHLPSLPWDQPHFRVPPDSPLGGRTVPWSMIQCPHRSIGPHPSQSTPLFKWIHFPESESSTPSEEALV</sequence>
<protein>
    <submittedName>
        <fullName evidence="1">Uncharacterized protein</fullName>
    </submittedName>
</protein>
<name>A0ACC0AU28_CATRO</name>
<gene>
    <name evidence="1" type="ORF">M9H77_23275</name>
</gene>
<proteinExistence type="predicted"/>